<feature type="compositionally biased region" description="Basic residues" evidence="6">
    <location>
        <begin position="1"/>
        <end position="11"/>
    </location>
</feature>
<feature type="compositionally biased region" description="Acidic residues" evidence="6">
    <location>
        <begin position="67"/>
        <end position="89"/>
    </location>
</feature>
<dbReference type="Pfam" id="PF03914">
    <property type="entry name" value="CBF"/>
    <property type="match status" value="1"/>
</dbReference>
<dbReference type="InterPro" id="IPR016024">
    <property type="entry name" value="ARM-type_fold"/>
</dbReference>
<reference evidence="9 10" key="1">
    <citation type="journal article" date="2023" name="G3 (Bethesda)">
        <title>A chromosome-level genome assembly of Zasmidium syzygii isolated from banana leaves.</title>
        <authorList>
            <person name="van Westerhoven A.C."/>
            <person name="Mehrabi R."/>
            <person name="Talebi R."/>
            <person name="Steentjes M.B.F."/>
            <person name="Corcolon B."/>
            <person name="Chong P.A."/>
            <person name="Kema G.H.J."/>
            <person name="Seidl M.F."/>
        </authorList>
    </citation>
    <scope>NUCLEOTIDE SEQUENCE [LARGE SCALE GENOMIC DNA]</scope>
    <source>
        <strain evidence="9 10">P124</strain>
    </source>
</reference>
<gene>
    <name evidence="9" type="ORF">PRZ48_006284</name>
</gene>
<evidence type="ECO:0000313" key="10">
    <source>
        <dbReference type="Proteomes" id="UP001305779"/>
    </source>
</evidence>
<proteinExistence type="inferred from homology"/>
<evidence type="ECO:0000313" key="9">
    <source>
        <dbReference type="EMBL" id="KAK4502858.1"/>
    </source>
</evidence>
<keyword evidence="5" id="KW-0690">Ribosome biogenesis</keyword>
<dbReference type="InterPro" id="IPR011501">
    <property type="entry name" value="Noc3_N"/>
</dbReference>
<feature type="compositionally biased region" description="Basic residues" evidence="6">
    <location>
        <begin position="345"/>
        <end position="356"/>
    </location>
</feature>
<evidence type="ECO:0000256" key="2">
    <source>
        <dbReference type="ARBA" id="ARBA00007797"/>
    </source>
</evidence>
<feature type="domain" description="CCAAT-binding factor" evidence="7">
    <location>
        <begin position="477"/>
        <end position="669"/>
    </location>
</feature>
<evidence type="ECO:0000256" key="1">
    <source>
        <dbReference type="ARBA" id="ARBA00004604"/>
    </source>
</evidence>
<feature type="region of interest" description="Disordered" evidence="6">
    <location>
        <begin position="332"/>
        <end position="356"/>
    </location>
</feature>
<dbReference type="PANTHER" id="PTHR14428:SF5">
    <property type="entry name" value="NUCLEOLAR COMPLEX PROTEIN 3 HOMOLOG"/>
    <property type="match status" value="1"/>
</dbReference>
<evidence type="ECO:0000259" key="8">
    <source>
        <dbReference type="Pfam" id="PF07540"/>
    </source>
</evidence>
<evidence type="ECO:0000259" key="7">
    <source>
        <dbReference type="Pfam" id="PF03914"/>
    </source>
</evidence>
<evidence type="ECO:0000256" key="5">
    <source>
        <dbReference type="PIRNR" id="PIRNR028977"/>
    </source>
</evidence>
<comment type="function">
    <text evidence="5">Required for synthesis of 60S ribosomal subunits and the transport of pre-ribosomes from the nucleoplasm to the cytoplasm.</text>
</comment>
<evidence type="ECO:0000256" key="3">
    <source>
        <dbReference type="ARBA" id="ARBA00023054"/>
    </source>
</evidence>
<evidence type="ECO:0000256" key="4">
    <source>
        <dbReference type="ARBA" id="ARBA00023242"/>
    </source>
</evidence>
<keyword evidence="10" id="KW-1185">Reference proteome</keyword>
<dbReference type="PIRSF" id="PIRSF028977">
    <property type="entry name" value="Nucleolar_complex_p3"/>
    <property type="match status" value="1"/>
</dbReference>
<accession>A0ABR0EP31</accession>
<dbReference type="SUPFAM" id="SSF48371">
    <property type="entry name" value="ARM repeat"/>
    <property type="match status" value="1"/>
</dbReference>
<keyword evidence="4" id="KW-0539">Nucleus</keyword>
<feature type="domain" description="Nucleolar complex-associated protein 3 N-terminal" evidence="8">
    <location>
        <begin position="115"/>
        <end position="205"/>
    </location>
</feature>
<dbReference type="InterPro" id="IPR005612">
    <property type="entry name" value="CCAAT-binding_factor"/>
</dbReference>
<dbReference type="Proteomes" id="UP001305779">
    <property type="component" value="Unassembled WGS sequence"/>
</dbReference>
<keyword evidence="3" id="KW-0175">Coiled coil</keyword>
<comment type="subcellular location">
    <subcellularLocation>
        <location evidence="1 5">Nucleus</location>
        <location evidence="1 5">Nucleolus</location>
    </subcellularLocation>
</comment>
<feature type="compositionally biased region" description="Basic and acidic residues" evidence="6">
    <location>
        <begin position="45"/>
        <end position="66"/>
    </location>
</feature>
<dbReference type="PANTHER" id="PTHR14428">
    <property type="entry name" value="NUCLEOLAR COMPLEX PROTEIN 3"/>
    <property type="match status" value="1"/>
</dbReference>
<dbReference type="Pfam" id="PF07540">
    <property type="entry name" value="NOC3p"/>
    <property type="match status" value="1"/>
</dbReference>
<name>A0ABR0EP31_ZASCE</name>
<sequence>MAERATKKRRLSPPEDGRKAVPGFAKWDLEQDYEQRLQKKKKKDDKRDKLLVKNAEGRLVENPRTEQEEDEEKEDDADSFLASGDEDGDSGVADLQPKPEPKKSTLPPKEQIRLAKEDLARIAGSISENPEENIGQLGALAELAASENVTVKKLALATQLAVYKDIIPGYRIRPLSKDDLSGKVSKEVKKLRSFEQGLLSGYKAYISSLSSLSVGRAGRGIDRKAANGLASVAISCACTLLTNVPHFNNRGDLIGILVKKLASRHADADFTKCREAIEQLFRDDEEGHASLDVVGQLTKMMKGKNWNIHESVLNTFLHLRLLSEFAHKASTNRVDKAEEEEPVGKKPKQKKEFRTKREKKVMRERKGIEKEMKEADATVSYEERDKNQSETLKLVFVAYFRILKGRVQHLMGAVLEGLAKYSHLINQDFFGDVLEVLKDLINEAQAALVQDDEDEEDQDEEDAELDEIMRRNATRESLLCIITAFALLQGQQDVSKSAKTLHLDLSFFIKHLYQTLVPLAMDLDVELSAKTAHLNDPNGLHVPTTTSKENKVNVATTTVLLLRSLQSVLLPPTNTKSVPPVRVAAFIKQLETLCLHLPQKSAIAVLELLKHVTKTHGGKVAALWYTEERKGDGVFDPLSQEVESSNPFASTVWEGELLRLHFDPKIREAVKAIEGNVKAARS</sequence>
<protein>
    <recommendedName>
        <fullName evidence="5">Nucleolar complex-associated protein 3</fullName>
    </recommendedName>
</protein>
<organism evidence="9 10">
    <name type="scientific">Zasmidium cellare</name>
    <name type="common">Wine cellar mold</name>
    <name type="synonym">Racodium cellare</name>
    <dbReference type="NCBI Taxonomy" id="395010"/>
    <lineage>
        <taxon>Eukaryota</taxon>
        <taxon>Fungi</taxon>
        <taxon>Dikarya</taxon>
        <taxon>Ascomycota</taxon>
        <taxon>Pezizomycotina</taxon>
        <taxon>Dothideomycetes</taxon>
        <taxon>Dothideomycetidae</taxon>
        <taxon>Mycosphaerellales</taxon>
        <taxon>Mycosphaerellaceae</taxon>
        <taxon>Zasmidium</taxon>
    </lineage>
</organism>
<dbReference type="EMBL" id="JAXOVC010000004">
    <property type="protein sequence ID" value="KAK4502858.1"/>
    <property type="molecule type" value="Genomic_DNA"/>
</dbReference>
<comment type="caution">
    <text evidence="9">The sequence shown here is derived from an EMBL/GenBank/DDBJ whole genome shotgun (WGS) entry which is preliminary data.</text>
</comment>
<feature type="region of interest" description="Disordered" evidence="6">
    <location>
        <begin position="1"/>
        <end position="110"/>
    </location>
</feature>
<comment type="similarity">
    <text evidence="2 5">Belongs to the CBF/MAK21 family.</text>
</comment>
<dbReference type="InterPro" id="IPR016903">
    <property type="entry name" value="Nucleolar_cplx-assoc_3"/>
</dbReference>
<evidence type="ECO:0000256" key="6">
    <source>
        <dbReference type="SAM" id="MobiDB-lite"/>
    </source>
</evidence>
<feature type="compositionally biased region" description="Basic and acidic residues" evidence="6">
    <location>
        <begin position="27"/>
        <end position="37"/>
    </location>
</feature>